<accession>A0ABZ1JCI1</accession>
<dbReference type="Proteomes" id="UP001432166">
    <property type="component" value="Chromosome"/>
</dbReference>
<dbReference type="Gene3D" id="3.20.20.140">
    <property type="entry name" value="Metal-dependent hydrolases"/>
    <property type="match status" value="1"/>
</dbReference>
<dbReference type="SUPFAM" id="SSF51338">
    <property type="entry name" value="Composite domain of metallo-dependent hydrolases"/>
    <property type="match status" value="1"/>
</dbReference>
<dbReference type="InterPro" id="IPR032466">
    <property type="entry name" value="Metal_Hydrolase"/>
</dbReference>
<proteinExistence type="predicted"/>
<dbReference type="Gene3D" id="2.30.40.10">
    <property type="entry name" value="Urease, subunit C, domain 1"/>
    <property type="match status" value="1"/>
</dbReference>
<protein>
    <submittedName>
        <fullName evidence="2">Amidohydrolase family protein</fullName>
    </submittedName>
</protein>
<dbReference type="PANTHER" id="PTHR43794:SF5">
    <property type="entry name" value="CHLOROHYDROLASE FAMILY PROTEIN"/>
    <property type="match status" value="1"/>
</dbReference>
<dbReference type="NCBIfam" id="NF006056">
    <property type="entry name" value="PRK08204.1"/>
    <property type="match status" value="1"/>
</dbReference>
<dbReference type="EMBL" id="CP108133">
    <property type="protein sequence ID" value="WTP48226.1"/>
    <property type="molecule type" value="Genomic_DNA"/>
</dbReference>
<reference evidence="2" key="1">
    <citation type="submission" date="2022-10" db="EMBL/GenBank/DDBJ databases">
        <title>The complete genomes of actinobacterial strains from the NBC collection.</title>
        <authorList>
            <person name="Joergensen T.S."/>
            <person name="Alvarez Arevalo M."/>
            <person name="Sterndorff E.B."/>
            <person name="Faurdal D."/>
            <person name="Vuksanovic O."/>
            <person name="Mourched A.-S."/>
            <person name="Charusanti P."/>
            <person name="Shaw S."/>
            <person name="Blin K."/>
            <person name="Weber T."/>
        </authorList>
    </citation>
    <scope>NUCLEOTIDE SEQUENCE</scope>
    <source>
        <strain evidence="2">NBC_00189</strain>
    </source>
</reference>
<evidence type="ECO:0000259" key="1">
    <source>
        <dbReference type="Pfam" id="PF01979"/>
    </source>
</evidence>
<dbReference type="Pfam" id="PF01979">
    <property type="entry name" value="Amidohydro_1"/>
    <property type="match status" value="1"/>
</dbReference>
<dbReference type="RefSeq" id="WP_328937042.1">
    <property type="nucleotide sequence ID" value="NZ_CP108133.1"/>
</dbReference>
<feature type="domain" description="Amidohydrolase-related" evidence="1">
    <location>
        <begin position="54"/>
        <end position="414"/>
    </location>
</feature>
<dbReference type="InterPro" id="IPR006680">
    <property type="entry name" value="Amidohydro-rel"/>
</dbReference>
<dbReference type="PANTHER" id="PTHR43794">
    <property type="entry name" value="AMINOHYDROLASE SSNA-RELATED"/>
    <property type="match status" value="1"/>
</dbReference>
<name>A0ABZ1JCI1_9ACTN</name>
<gene>
    <name evidence="2" type="ORF">OG288_07910</name>
</gene>
<keyword evidence="3" id="KW-1185">Reference proteome</keyword>
<evidence type="ECO:0000313" key="3">
    <source>
        <dbReference type="Proteomes" id="UP001432166"/>
    </source>
</evidence>
<organism evidence="2 3">
    <name type="scientific">Streptomyces tauricus</name>
    <dbReference type="NCBI Taxonomy" id="68274"/>
    <lineage>
        <taxon>Bacteria</taxon>
        <taxon>Bacillati</taxon>
        <taxon>Actinomycetota</taxon>
        <taxon>Actinomycetes</taxon>
        <taxon>Kitasatosporales</taxon>
        <taxon>Streptomycetaceae</taxon>
        <taxon>Streptomyces</taxon>
        <taxon>Streptomyces aurantiacus group</taxon>
    </lineage>
</organism>
<sequence>MTNRMLLRSGHVLSMDPAIGDLPGGDVLIEDGRIAAVAHDIVADAEVLDMTGRILVPGFVDTHRHTWEASIRGCAPDATLDDYFVEVLDTYAPVYGPEDVYAGNLAGSLECLNAGITTLVDWSHINNTPEHPDAAVQALTETGIRAQYAYGSANTSLADYWYESKIAMPGDDVRRVRERHFSSDGALLTMGLATRGPGFCINDVVEAEWHLARELGIPLTVHAGMGRLAGRFGMVEQLHGLGLLGPDTTYVHCCYFSEEEWRMVADSGGTVSIAPQVETQMGHGWPPVMKAIEYGLRPSLSIDVVTTVPGDMFTQIRAAFGAERARVNAACWQADSPVPDTMLTARQMLEIATVNGAHVAGLEDRTGSLTPGKRADVVAIDATALNIAPLIDPVAAVTLSADVSNVETVIVDGVVHKRDGRLLADTGRARRLVEESRDRLTAAAEARGKRQA</sequence>
<dbReference type="InterPro" id="IPR050287">
    <property type="entry name" value="MTA/SAH_deaminase"/>
</dbReference>
<dbReference type="InterPro" id="IPR011059">
    <property type="entry name" value="Metal-dep_hydrolase_composite"/>
</dbReference>
<dbReference type="SUPFAM" id="SSF51556">
    <property type="entry name" value="Metallo-dependent hydrolases"/>
    <property type="match status" value="1"/>
</dbReference>
<evidence type="ECO:0000313" key="2">
    <source>
        <dbReference type="EMBL" id="WTP48226.1"/>
    </source>
</evidence>